<dbReference type="EMBL" id="GEDG01003735">
    <property type="protein sequence ID" value="JAP34675.1"/>
    <property type="molecule type" value="Transcribed_RNA"/>
</dbReference>
<evidence type="ECO:0000256" key="1">
    <source>
        <dbReference type="SAM" id="MobiDB-lite"/>
    </source>
</evidence>
<dbReference type="EMBL" id="GEDG01002964">
    <property type="protein sequence ID" value="JAP35434.1"/>
    <property type="molecule type" value="Transcribed_RNA"/>
</dbReference>
<dbReference type="EMBL" id="GEDG01002006">
    <property type="protein sequence ID" value="JAP36383.1"/>
    <property type="molecule type" value="Transcribed_RNA"/>
</dbReference>
<reference evidence="2" key="1">
    <citation type="submission" date="2015-12" db="EMBL/GenBank/DDBJ databases">
        <title>Gene expression during late stages of embryo sac development: a critical building block for successful pollen-pistil interactions.</title>
        <authorList>
            <person name="Liu Y."/>
            <person name="Joly V."/>
            <person name="Sabar M."/>
            <person name="Matton D.P."/>
        </authorList>
    </citation>
    <scope>NUCLEOTIDE SEQUENCE</scope>
</reference>
<sequence length="131" mass="15045">MVSRMEGRVEQVETNLTGVREDVRKLEGWFQEMTETLARIEAQGRTMMAEASPSQTRSSETKKREAMSTWPGKNMGKKFRELQLPVFEGEDPLGWIYRVERYFAVNEISEAERLQAASVSLEGKTLNWIIG</sequence>
<proteinExistence type="predicted"/>
<evidence type="ECO:0000313" key="2">
    <source>
        <dbReference type="EMBL" id="JAP35986.1"/>
    </source>
</evidence>
<feature type="region of interest" description="Disordered" evidence="1">
    <location>
        <begin position="45"/>
        <end position="73"/>
    </location>
</feature>
<dbReference type="AlphaFoldDB" id="A0A0V0ITS5"/>
<protein>
    <submittedName>
        <fullName evidence="2">Putative ovule protein</fullName>
    </submittedName>
</protein>
<dbReference type="EMBL" id="GEDG01004185">
    <property type="protein sequence ID" value="JAP34236.1"/>
    <property type="molecule type" value="Transcribed_RNA"/>
</dbReference>
<accession>A0A0V0ITS5</accession>
<organism evidence="2">
    <name type="scientific">Solanum chacoense</name>
    <name type="common">Chaco potato</name>
    <dbReference type="NCBI Taxonomy" id="4108"/>
    <lineage>
        <taxon>Eukaryota</taxon>
        <taxon>Viridiplantae</taxon>
        <taxon>Streptophyta</taxon>
        <taxon>Embryophyta</taxon>
        <taxon>Tracheophyta</taxon>
        <taxon>Spermatophyta</taxon>
        <taxon>Magnoliopsida</taxon>
        <taxon>eudicotyledons</taxon>
        <taxon>Gunneridae</taxon>
        <taxon>Pentapetalae</taxon>
        <taxon>asterids</taxon>
        <taxon>lamiids</taxon>
        <taxon>Solanales</taxon>
        <taxon>Solanaceae</taxon>
        <taxon>Solanoideae</taxon>
        <taxon>Solaneae</taxon>
        <taxon>Solanum</taxon>
    </lineage>
</organism>
<dbReference type="EMBL" id="GEDG01002407">
    <property type="protein sequence ID" value="JAP35986.1"/>
    <property type="molecule type" value="Transcribed_RNA"/>
</dbReference>
<name>A0A0V0ITS5_SOLCH</name>